<dbReference type="GeneID" id="68851045"/>
<feature type="transmembrane region" description="Helical" evidence="1">
    <location>
        <begin position="6"/>
        <end position="26"/>
    </location>
</feature>
<evidence type="ECO:0000313" key="4">
    <source>
        <dbReference type="Proteomes" id="UP000662973"/>
    </source>
</evidence>
<keyword evidence="4" id="KW-1185">Reference proteome</keyword>
<gene>
    <name evidence="3" type="ORF">HSR122_0374</name>
</gene>
<dbReference type="Proteomes" id="UP000662973">
    <property type="component" value="Chromosome"/>
</dbReference>
<feature type="transmembrane region" description="Helical" evidence="1">
    <location>
        <begin position="73"/>
        <end position="97"/>
    </location>
</feature>
<sequence length="258" mass="26547">MADPQWAAFAGLTGLVLTAFLVLAWLSARTVRDPPTIDWQFTPVGVDPGVHSRRGVRTRLSHPRLTELSTASLLANVAVTQGLFAVVVVGGAVVFSIPPRAFGLGAGETTGRTLLWGVALGVGLWAANEASSRALDVVGIEYDERLRSMLAPDSPGGWLVLLGLVLPTIAAVEELLFRAAAIGVIAAGFDLSPWPLVAVSSVAFGLGHGAQGRAGIAVTGVLGVVLAGAFVLSGSLLVVVVAHYLVNALELVVHEGLA</sequence>
<dbReference type="AlphaFoldDB" id="A0A897N930"/>
<evidence type="ECO:0000256" key="1">
    <source>
        <dbReference type="SAM" id="Phobius"/>
    </source>
</evidence>
<dbReference type="EMBL" id="CP064788">
    <property type="protein sequence ID" value="QSG07785.1"/>
    <property type="molecule type" value="Genomic_DNA"/>
</dbReference>
<keyword evidence="3" id="KW-0378">Hydrolase</keyword>
<feature type="transmembrane region" description="Helical" evidence="1">
    <location>
        <begin position="178"/>
        <end position="204"/>
    </location>
</feature>
<feature type="transmembrane region" description="Helical" evidence="1">
    <location>
        <begin position="216"/>
        <end position="246"/>
    </location>
</feature>
<keyword evidence="1" id="KW-0812">Transmembrane</keyword>
<organism evidence="3 4">
    <name type="scientific">Halapricum desulfuricans</name>
    <dbReference type="NCBI Taxonomy" id="2841257"/>
    <lineage>
        <taxon>Archaea</taxon>
        <taxon>Methanobacteriati</taxon>
        <taxon>Methanobacteriota</taxon>
        <taxon>Stenosarchaea group</taxon>
        <taxon>Halobacteria</taxon>
        <taxon>Halobacteriales</taxon>
        <taxon>Haloarculaceae</taxon>
        <taxon>Halapricum</taxon>
    </lineage>
</organism>
<dbReference type="KEGG" id="hds:HSR122_0374"/>
<dbReference type="GO" id="GO:0080120">
    <property type="term" value="P:CAAX-box protein maturation"/>
    <property type="evidence" value="ECO:0007669"/>
    <property type="project" value="UniProtKB-ARBA"/>
</dbReference>
<dbReference type="Pfam" id="PF02517">
    <property type="entry name" value="Rce1-like"/>
    <property type="match status" value="1"/>
</dbReference>
<dbReference type="RefSeq" id="WP_229110976.1">
    <property type="nucleotide sequence ID" value="NZ_CP064788.1"/>
</dbReference>
<keyword evidence="1" id="KW-0472">Membrane</keyword>
<keyword evidence="3" id="KW-0645">Protease</keyword>
<dbReference type="GO" id="GO:0004175">
    <property type="term" value="F:endopeptidase activity"/>
    <property type="evidence" value="ECO:0007669"/>
    <property type="project" value="UniProtKB-ARBA"/>
</dbReference>
<accession>A0A897N930</accession>
<proteinExistence type="predicted"/>
<reference evidence="3 4" key="1">
    <citation type="submission" date="2020-11" db="EMBL/GenBank/DDBJ databases">
        <title>Carbohydrate-dependent, anaerobic sulfur respiration: A novel catabolism in halophilic archaea.</title>
        <authorList>
            <person name="Sorokin D.Y."/>
            <person name="Messina E."/>
            <person name="Smedile F."/>
            <person name="La Cono V."/>
            <person name="Hallsworth J.E."/>
            <person name="Yakimov M.M."/>
        </authorList>
    </citation>
    <scope>NUCLEOTIDE SEQUENCE [LARGE SCALE GENOMIC DNA]</scope>
    <source>
        <strain evidence="3 4">HSR12-2</strain>
    </source>
</reference>
<evidence type="ECO:0000313" key="3">
    <source>
        <dbReference type="EMBL" id="QSG07785.1"/>
    </source>
</evidence>
<keyword evidence="1" id="KW-1133">Transmembrane helix</keyword>
<feature type="transmembrane region" description="Helical" evidence="1">
    <location>
        <begin position="155"/>
        <end position="172"/>
    </location>
</feature>
<name>A0A897N930_9EURY</name>
<feature type="domain" description="CAAX prenyl protease 2/Lysostaphin resistance protein A-like" evidence="2">
    <location>
        <begin position="158"/>
        <end position="249"/>
    </location>
</feature>
<evidence type="ECO:0000259" key="2">
    <source>
        <dbReference type="Pfam" id="PF02517"/>
    </source>
</evidence>
<dbReference type="GO" id="GO:0006508">
    <property type="term" value="P:proteolysis"/>
    <property type="evidence" value="ECO:0007669"/>
    <property type="project" value="UniProtKB-KW"/>
</dbReference>
<protein>
    <submittedName>
        <fullName evidence="3">Metal-dependent membrane protease, CAAX family</fullName>
    </submittedName>
</protein>
<dbReference type="InterPro" id="IPR003675">
    <property type="entry name" value="Rce1/LyrA-like_dom"/>
</dbReference>